<evidence type="ECO:0000259" key="2">
    <source>
        <dbReference type="Pfam" id="PF25115"/>
    </source>
</evidence>
<dbReference type="AlphaFoldDB" id="A0A381L3R7"/>
<dbReference type="InterPro" id="IPR056826">
    <property type="entry name" value="Agd3_CE"/>
</dbReference>
<dbReference type="Pfam" id="PF25116">
    <property type="entry name" value="CBM87_Agd3"/>
    <property type="match status" value="1"/>
</dbReference>
<feature type="domain" description="Agd3 CBM87" evidence="3">
    <location>
        <begin position="82"/>
        <end position="296"/>
    </location>
</feature>
<keyword evidence="1" id="KW-0732">Signal</keyword>
<evidence type="ECO:0000313" key="5">
    <source>
        <dbReference type="EMBL" id="SUZ08187.1"/>
    </source>
</evidence>
<evidence type="ECO:0000259" key="4">
    <source>
        <dbReference type="Pfam" id="PF25117"/>
    </source>
</evidence>
<feature type="signal peptide" evidence="1">
    <location>
        <begin position="1"/>
        <end position="26"/>
    </location>
</feature>
<proteinExistence type="predicted"/>
<feature type="domain" description="Agd3 deacetylase" evidence="2">
    <location>
        <begin position="303"/>
        <end position="677"/>
    </location>
</feature>
<dbReference type="InterPro" id="IPR056825">
    <property type="entry name" value="Agd3_C"/>
</dbReference>
<dbReference type="EMBL" id="UIGY01000013">
    <property type="protein sequence ID" value="SUZ08187.1"/>
    <property type="molecule type" value="Genomic_DNA"/>
</dbReference>
<evidence type="ECO:0000256" key="1">
    <source>
        <dbReference type="SAM" id="SignalP"/>
    </source>
</evidence>
<reference evidence="5" key="1">
    <citation type="submission" date="2018-07" db="EMBL/GenBank/DDBJ databases">
        <authorList>
            <person name="Quirk P.G."/>
            <person name="Krulwich T.A."/>
        </authorList>
    </citation>
    <scope>NUCLEOTIDE SEQUENCE</scope>
    <source>
        <strain evidence="5">96224</strain>
    </source>
</reference>
<gene>
    <name evidence="5" type="ORF">BGT96224V2_LOCUS1367</name>
</gene>
<dbReference type="Pfam" id="PF25115">
    <property type="entry name" value="Agd3_CE"/>
    <property type="match status" value="1"/>
</dbReference>
<dbReference type="InterPro" id="IPR056827">
    <property type="entry name" value="CBM87_Agd3"/>
</dbReference>
<feature type="domain" description="Agd3 C-terminal" evidence="4">
    <location>
        <begin position="683"/>
        <end position="728"/>
    </location>
</feature>
<name>A0A381L3R7_BLUGR</name>
<dbReference type="InterPro" id="IPR050788">
    <property type="entry name" value="Yeast_SRP1/TIP1_CWP"/>
</dbReference>
<protein>
    <submittedName>
        <fullName evidence="5">Bgt-5106</fullName>
    </submittedName>
</protein>
<dbReference type="OrthoDB" id="2113314at2759"/>
<evidence type="ECO:0000259" key="3">
    <source>
        <dbReference type="Pfam" id="PF25116"/>
    </source>
</evidence>
<feature type="chain" id="PRO_5017062213" evidence="1">
    <location>
        <begin position="27"/>
        <end position="741"/>
    </location>
</feature>
<sequence length="741" mass="81255">MLVNIILRPMFVTFLTSLAAIAIVASKVEETSDQSRFNQKIVASRIEPRDSINSREIGLKGTFNSHTFAQTVDPLTVPVLNVRSTILVFARDAKSAYSVVSGLNGYGIPYEVVTVPKSGIELPVLNSSASTGNYGAIFVVSDVSYDYGDRVQGFQSALSSNQWSTLFEYQVNFGVRLVRVDNFPTAEFGTSTTGGCCNDGVEQLISISNTSTFPTAGLKTDAGLSTQGLWHYPATITNNSIASEFAQFTAIDGLSISSTAGVINTFPGREQMVWFIGFSTDWSATSNFLQHASIHWATRGLFDDVFLQSDIYHPAGTIFQIAPSDLSQHMSWMKTVNDRLPAGSDWFIELGHNGNGNIEAAAGHNAICGTGPIEYDMQIDTPLEWSKPIGAGINLWPSTPDTFPYPKTCTNSDALSLWFSSEANLNAFAHVSHTFTHEDQNNATYFDVSREISWNKAWLDQVGIAAASRFSPKGLIPPAITGLHNGDAIKAWVDNGIVNVVGKFCLCLLTILLLNWNAGDNTRPSLMNKENEMWPLETTLEANGYEGITIVPRWATNIYYNCNLPECTVLEWKETAAGDGDFNSLLEAEKNTNVRHLLGLHHDPYMFHQANLDYGNAGLVSVNGVSQKLSLFQAWVETIIQEVTRLVTWPIISQKHDDIAQSFKARMNRDSCKPMLSWNIDRKANTITDITVTTTGNTCGAKIPVTVPGNVTDIRGSTTEMIGSDPLTSRFLNIFPVISRN</sequence>
<accession>A0A381L3R7</accession>
<dbReference type="PANTHER" id="PTHR31002">
    <property type="entry name" value="SERIPAUPERIN"/>
    <property type="match status" value="1"/>
</dbReference>
<dbReference type="Pfam" id="PF25117">
    <property type="entry name" value="Agd3_C"/>
    <property type="match status" value="1"/>
</dbReference>
<organism evidence="5">
    <name type="scientific">Blumeria graminis f. sp. tritici 96224</name>
    <dbReference type="NCBI Taxonomy" id="1268274"/>
    <lineage>
        <taxon>Eukaryota</taxon>
        <taxon>Fungi</taxon>
        <taxon>Dikarya</taxon>
        <taxon>Ascomycota</taxon>
        <taxon>Pezizomycotina</taxon>
        <taxon>Leotiomycetes</taxon>
        <taxon>Erysiphales</taxon>
        <taxon>Erysiphaceae</taxon>
        <taxon>Blumeria</taxon>
    </lineage>
</organism>
<dbReference type="PANTHER" id="PTHR31002:SF34">
    <property type="entry name" value="CELL WALL PROTEIN CWP1-RELATED"/>
    <property type="match status" value="1"/>
</dbReference>